<dbReference type="InterPro" id="IPR001272">
    <property type="entry name" value="PEP_carboxykinase_ATP"/>
</dbReference>
<dbReference type="EC" id="4.1.1.49" evidence="3"/>
<comment type="catalytic activity">
    <reaction evidence="10">
        <text>oxaloacetate + ATP = phosphoenolpyruvate + ADP + CO2</text>
        <dbReference type="Rhea" id="RHEA:18617"/>
        <dbReference type="ChEBI" id="CHEBI:16452"/>
        <dbReference type="ChEBI" id="CHEBI:16526"/>
        <dbReference type="ChEBI" id="CHEBI:30616"/>
        <dbReference type="ChEBI" id="CHEBI:58702"/>
        <dbReference type="ChEBI" id="CHEBI:456216"/>
        <dbReference type="EC" id="4.1.1.49"/>
    </reaction>
</comment>
<evidence type="ECO:0000256" key="6">
    <source>
        <dbReference type="ARBA" id="ARBA00022741"/>
    </source>
</evidence>
<keyword evidence="5" id="KW-0312">Gluconeogenesis</keyword>
<dbReference type="OrthoDB" id="184182at2759"/>
<keyword evidence="7" id="KW-0210">Decarboxylase</keyword>
<comment type="pathway">
    <text evidence="1">Carbohydrate biosynthesis; gluconeogenesis.</text>
</comment>
<dbReference type="AlphaFoldDB" id="A0A9N9B8W6"/>
<evidence type="ECO:0000256" key="1">
    <source>
        <dbReference type="ARBA" id="ARBA00004742"/>
    </source>
</evidence>
<evidence type="ECO:0000256" key="5">
    <source>
        <dbReference type="ARBA" id="ARBA00022432"/>
    </source>
</evidence>
<proteinExistence type="inferred from homology"/>
<dbReference type="SUPFAM" id="SSF68923">
    <property type="entry name" value="PEP carboxykinase N-terminal domain"/>
    <property type="match status" value="1"/>
</dbReference>
<comment type="similarity">
    <text evidence="2">Belongs to the phosphoenolpyruvate carboxykinase (ATP) family.</text>
</comment>
<dbReference type="InterPro" id="IPR008210">
    <property type="entry name" value="PEP_carboxykinase_N"/>
</dbReference>
<organism evidence="11 12">
    <name type="scientific">Funneliformis caledonium</name>
    <dbReference type="NCBI Taxonomy" id="1117310"/>
    <lineage>
        <taxon>Eukaryota</taxon>
        <taxon>Fungi</taxon>
        <taxon>Fungi incertae sedis</taxon>
        <taxon>Mucoromycota</taxon>
        <taxon>Glomeromycotina</taxon>
        <taxon>Glomeromycetes</taxon>
        <taxon>Glomerales</taxon>
        <taxon>Glomeraceae</taxon>
        <taxon>Funneliformis</taxon>
    </lineage>
</organism>
<sequence>EFTSLTDLLDGILNTASRFVLFPLVPTAPCLCERNMLIRPTKGELENYGTPDFTIYNAGAFPANCYRSGMTTNTSVAINFHMNEMVIFEPSMLVKWKREYADGDISIFFGTGKTTTLSADPKRFLIGDDEHCLSDDENTHCAYPIELIPNAKIPYRLPKLPVQKEKRWNYIQLMFGLINTGWNVDAYVVGKRIKLKYSCAIIDAIHSGELAETEYEN</sequence>
<dbReference type="GO" id="GO:0004612">
    <property type="term" value="F:phosphoenolpyruvate carboxykinase (ATP) activity"/>
    <property type="evidence" value="ECO:0007669"/>
    <property type="project" value="UniProtKB-EC"/>
</dbReference>
<evidence type="ECO:0000256" key="7">
    <source>
        <dbReference type="ARBA" id="ARBA00022793"/>
    </source>
</evidence>
<dbReference type="InterPro" id="IPR013035">
    <property type="entry name" value="PEP_carboxykinase_C"/>
</dbReference>
<dbReference type="SUPFAM" id="SSF53795">
    <property type="entry name" value="PEP carboxykinase-like"/>
    <property type="match status" value="1"/>
</dbReference>
<evidence type="ECO:0000256" key="10">
    <source>
        <dbReference type="ARBA" id="ARBA00047371"/>
    </source>
</evidence>
<dbReference type="EMBL" id="CAJVPQ010001486">
    <property type="protein sequence ID" value="CAG8555509.1"/>
    <property type="molecule type" value="Genomic_DNA"/>
</dbReference>
<evidence type="ECO:0000256" key="8">
    <source>
        <dbReference type="ARBA" id="ARBA00022840"/>
    </source>
</evidence>
<evidence type="ECO:0000313" key="11">
    <source>
        <dbReference type="EMBL" id="CAG8555509.1"/>
    </source>
</evidence>
<dbReference type="PANTHER" id="PTHR30031">
    <property type="entry name" value="PHOSPHOENOLPYRUVATE CARBOXYKINASE ATP"/>
    <property type="match status" value="1"/>
</dbReference>
<name>A0A9N9B8W6_9GLOM</name>
<dbReference type="Proteomes" id="UP000789570">
    <property type="component" value="Unassembled WGS sequence"/>
</dbReference>
<evidence type="ECO:0000256" key="9">
    <source>
        <dbReference type="ARBA" id="ARBA00023239"/>
    </source>
</evidence>
<dbReference type="GO" id="GO:0006094">
    <property type="term" value="P:gluconeogenesis"/>
    <property type="evidence" value="ECO:0007669"/>
    <property type="project" value="UniProtKB-KW"/>
</dbReference>
<dbReference type="GO" id="GO:0005829">
    <property type="term" value="C:cytosol"/>
    <property type="evidence" value="ECO:0007669"/>
    <property type="project" value="TreeGrafter"/>
</dbReference>
<keyword evidence="12" id="KW-1185">Reference proteome</keyword>
<dbReference type="Gene3D" id="3.90.228.20">
    <property type="match status" value="2"/>
</dbReference>
<keyword evidence="9" id="KW-0456">Lyase</keyword>
<reference evidence="11" key="1">
    <citation type="submission" date="2021-06" db="EMBL/GenBank/DDBJ databases">
        <authorList>
            <person name="Kallberg Y."/>
            <person name="Tangrot J."/>
            <person name="Rosling A."/>
        </authorList>
    </citation>
    <scope>NUCLEOTIDE SEQUENCE</scope>
    <source>
        <strain evidence="11">UK204</strain>
    </source>
</reference>
<evidence type="ECO:0000313" key="12">
    <source>
        <dbReference type="Proteomes" id="UP000789570"/>
    </source>
</evidence>
<feature type="non-terminal residue" evidence="11">
    <location>
        <position position="1"/>
    </location>
</feature>
<evidence type="ECO:0000256" key="3">
    <source>
        <dbReference type="ARBA" id="ARBA00012363"/>
    </source>
</evidence>
<accession>A0A9N9B8W6</accession>
<keyword evidence="6" id="KW-0547">Nucleotide-binding</keyword>
<gene>
    <name evidence="11" type="ORF">FCALED_LOCUS6335</name>
</gene>
<comment type="caution">
    <text evidence="11">The sequence shown here is derived from an EMBL/GenBank/DDBJ whole genome shotgun (WGS) entry which is preliminary data.</text>
</comment>
<dbReference type="GO" id="GO:0005524">
    <property type="term" value="F:ATP binding"/>
    <property type="evidence" value="ECO:0007669"/>
    <property type="project" value="UniProtKB-KW"/>
</dbReference>
<keyword evidence="8" id="KW-0067">ATP-binding</keyword>
<protein>
    <recommendedName>
        <fullName evidence="4">Phosphoenolpyruvate carboxykinase (ATP)</fullName>
        <ecNumber evidence="3">4.1.1.49</ecNumber>
    </recommendedName>
</protein>
<dbReference type="PANTHER" id="PTHR30031:SF0">
    <property type="entry name" value="PHOSPHOENOLPYRUVATE CARBOXYKINASE (ATP)"/>
    <property type="match status" value="1"/>
</dbReference>
<evidence type="ECO:0000256" key="4">
    <source>
        <dbReference type="ARBA" id="ARBA00021932"/>
    </source>
</evidence>
<evidence type="ECO:0000256" key="2">
    <source>
        <dbReference type="ARBA" id="ARBA00006052"/>
    </source>
</evidence>
<dbReference type="Gene3D" id="3.40.449.10">
    <property type="entry name" value="Phosphoenolpyruvate Carboxykinase, domain 1"/>
    <property type="match status" value="1"/>
</dbReference>
<dbReference type="Pfam" id="PF01293">
    <property type="entry name" value="PEPCK_ATP"/>
    <property type="match status" value="3"/>
</dbReference>